<dbReference type="RefSeq" id="XP_022309334.1">
    <property type="nucleotide sequence ID" value="XM_022453626.1"/>
</dbReference>
<keyword evidence="1" id="KW-0732">Signal</keyword>
<dbReference type="KEGG" id="cvn:111115051"/>
<protein>
    <submittedName>
        <fullName evidence="4">Uncharacterized protein LOC111115051</fullName>
    </submittedName>
</protein>
<dbReference type="Pfam" id="PF16077">
    <property type="entry name" value="Spaetzle"/>
    <property type="match status" value="1"/>
</dbReference>
<feature type="signal peptide" evidence="1">
    <location>
        <begin position="1"/>
        <end position="18"/>
    </location>
</feature>
<dbReference type="OrthoDB" id="6193525at2759"/>
<name>A0A8B8C2L8_CRAVI</name>
<evidence type="ECO:0000313" key="3">
    <source>
        <dbReference type="Proteomes" id="UP000694844"/>
    </source>
</evidence>
<organism evidence="3 4">
    <name type="scientific">Crassostrea virginica</name>
    <name type="common">Eastern oyster</name>
    <dbReference type="NCBI Taxonomy" id="6565"/>
    <lineage>
        <taxon>Eukaryota</taxon>
        <taxon>Metazoa</taxon>
        <taxon>Spiralia</taxon>
        <taxon>Lophotrochozoa</taxon>
        <taxon>Mollusca</taxon>
        <taxon>Bivalvia</taxon>
        <taxon>Autobranchia</taxon>
        <taxon>Pteriomorphia</taxon>
        <taxon>Ostreida</taxon>
        <taxon>Ostreoidea</taxon>
        <taxon>Ostreidae</taxon>
        <taxon>Crassostrea</taxon>
    </lineage>
</organism>
<dbReference type="InterPro" id="IPR032104">
    <property type="entry name" value="Spaetzle"/>
</dbReference>
<reference evidence="4" key="1">
    <citation type="submission" date="2025-08" db="UniProtKB">
        <authorList>
            <consortium name="RefSeq"/>
        </authorList>
    </citation>
    <scope>IDENTIFICATION</scope>
    <source>
        <tissue evidence="4">Whole sample</tissue>
    </source>
</reference>
<dbReference type="Gene3D" id="2.10.90.10">
    <property type="entry name" value="Cystine-knot cytokines"/>
    <property type="match status" value="1"/>
</dbReference>
<sequence>MLVFACFAWFCLLATVSCQLQIQVLPMPDLQKHVVQSQLFPLPQNRSPCRNGLCKGVSYDDITQQYKGLFFTEAELQNYTQVIQNLTVWSPWDHALFNEHSDHVLSASISRIQLRSVRNYHDGDKCCPTSRSYMHPKQMKNTRGQLRWIVHFEDLKPEPMYQIIPRVQCRYRGRCKLCVQEYALHNILVVDESLYGMTKFPFEFDSFYLKSYCSCKGLL</sequence>
<accession>A0A8B8C2L8</accession>
<dbReference type="Proteomes" id="UP000694844">
    <property type="component" value="Chromosome 9"/>
</dbReference>
<dbReference type="GeneID" id="111115051"/>
<dbReference type="InterPro" id="IPR029034">
    <property type="entry name" value="Cystine-knot_cytokine"/>
</dbReference>
<keyword evidence="3" id="KW-1185">Reference proteome</keyword>
<dbReference type="SUPFAM" id="SSF57501">
    <property type="entry name" value="Cystine-knot cytokines"/>
    <property type="match status" value="1"/>
</dbReference>
<proteinExistence type="predicted"/>
<gene>
    <name evidence="4" type="primary">LOC111115051</name>
</gene>
<evidence type="ECO:0000256" key="1">
    <source>
        <dbReference type="SAM" id="SignalP"/>
    </source>
</evidence>
<evidence type="ECO:0000313" key="4">
    <source>
        <dbReference type="RefSeq" id="XP_022309334.1"/>
    </source>
</evidence>
<feature type="domain" description="Spaetzle" evidence="2">
    <location>
        <begin position="125"/>
        <end position="216"/>
    </location>
</feature>
<evidence type="ECO:0000259" key="2">
    <source>
        <dbReference type="Pfam" id="PF16077"/>
    </source>
</evidence>
<dbReference type="AlphaFoldDB" id="A0A8B8C2L8"/>
<feature type="chain" id="PRO_5034342629" evidence="1">
    <location>
        <begin position="19"/>
        <end position="219"/>
    </location>
</feature>